<proteinExistence type="predicted"/>
<protein>
    <submittedName>
        <fullName evidence="2">Uncharacterized protein</fullName>
    </submittedName>
</protein>
<feature type="compositionally biased region" description="Basic and acidic residues" evidence="1">
    <location>
        <begin position="1"/>
        <end position="11"/>
    </location>
</feature>
<accession>A0A9E7EZR2</accession>
<evidence type="ECO:0000313" key="2">
    <source>
        <dbReference type="EMBL" id="URD85002.1"/>
    </source>
</evidence>
<reference evidence="2" key="1">
    <citation type="submission" date="2022-05" db="EMBL/GenBank/DDBJ databases">
        <title>The Musa troglodytarum L. genome provides insights into the mechanism of non-climacteric behaviour and enrichment of carotenoids.</title>
        <authorList>
            <person name="Wang J."/>
        </authorList>
    </citation>
    <scope>NUCLEOTIDE SEQUENCE</scope>
    <source>
        <tissue evidence="2">Leaf</tissue>
    </source>
</reference>
<name>A0A9E7EZR2_9LILI</name>
<organism evidence="2 3">
    <name type="scientific">Musa troglodytarum</name>
    <name type="common">fe'i banana</name>
    <dbReference type="NCBI Taxonomy" id="320322"/>
    <lineage>
        <taxon>Eukaryota</taxon>
        <taxon>Viridiplantae</taxon>
        <taxon>Streptophyta</taxon>
        <taxon>Embryophyta</taxon>
        <taxon>Tracheophyta</taxon>
        <taxon>Spermatophyta</taxon>
        <taxon>Magnoliopsida</taxon>
        <taxon>Liliopsida</taxon>
        <taxon>Zingiberales</taxon>
        <taxon>Musaceae</taxon>
        <taxon>Musa</taxon>
    </lineage>
</organism>
<dbReference type="AlphaFoldDB" id="A0A9E7EZR2"/>
<evidence type="ECO:0000313" key="3">
    <source>
        <dbReference type="Proteomes" id="UP001055439"/>
    </source>
</evidence>
<feature type="compositionally biased region" description="Polar residues" evidence="1">
    <location>
        <begin position="13"/>
        <end position="26"/>
    </location>
</feature>
<dbReference type="Proteomes" id="UP001055439">
    <property type="component" value="Chromosome 2"/>
</dbReference>
<keyword evidence="3" id="KW-1185">Reference proteome</keyword>
<evidence type="ECO:0000256" key="1">
    <source>
        <dbReference type="SAM" id="MobiDB-lite"/>
    </source>
</evidence>
<feature type="region of interest" description="Disordered" evidence="1">
    <location>
        <begin position="1"/>
        <end position="46"/>
    </location>
</feature>
<sequence>MTRGEAKRETEEGNANASALVPTQLSSDDDAHVEQRNGRSTSASAPMQMHLCHSLSPFPLSHISSSLFLLINNSHSWALVVSSSVTIENILGSQLWSKAHPEASWWGKEELPAPPIPAVTLLNNIVRRSIPKPNPPVGGKPCSRAAVQMFHLKPLPHHHLIVGPGVSVHKL</sequence>
<dbReference type="EMBL" id="CP097504">
    <property type="protein sequence ID" value="URD85002.1"/>
    <property type="molecule type" value="Genomic_DNA"/>
</dbReference>
<gene>
    <name evidence="2" type="ORF">MUK42_14758</name>
</gene>